<dbReference type="InterPro" id="IPR025943">
    <property type="entry name" value="Sigma_54_int_dom_ATP-bd_2"/>
</dbReference>
<dbReference type="Gene3D" id="1.10.8.60">
    <property type="match status" value="1"/>
</dbReference>
<dbReference type="InterPro" id="IPR002078">
    <property type="entry name" value="Sigma_54_int"/>
</dbReference>
<organism evidence="4 5">
    <name type="scientific">Cytobacillus firmus DS1</name>
    <dbReference type="NCBI Taxonomy" id="1307436"/>
    <lineage>
        <taxon>Bacteria</taxon>
        <taxon>Bacillati</taxon>
        <taxon>Bacillota</taxon>
        <taxon>Bacilli</taxon>
        <taxon>Bacillales</taxon>
        <taxon>Bacillaceae</taxon>
        <taxon>Cytobacillus</taxon>
    </lineage>
</organism>
<dbReference type="Proteomes" id="UP000019270">
    <property type="component" value="Unassembled WGS sequence"/>
</dbReference>
<sequence>MLEELLTEMKSGAAKFFQSYPVKADVLLTGIEWKDFHLNCQIASKIRKTGINALVKQKSDHSICMSCSAKVHCSIETAAFSPIFIKKRVAGIILITPIKEQREWLQNNLDLLELQLDLCSEWAGAKLENHEMKKENNQFLGEINGIFHFIHEPILIAGRDGTIHNISNRLCSMLNKTQAELIGEHMTEVISVPDWLKMAKIANQQEMNVSLHTSRTVRKSEPYLARLKPILSAGQIESFLIQLNPILKTMKKEDKKFLYSFHDVKGTSEAIQRVVEIAKRVAPSDSSVLLRGESGTGKEVFAQSIHQASNRKDGPFIAINCAAIPESLLESELFGHVKGAFTGSNADKPGRFEMANGGTIFLDEIGDLSLHLQAKLLRVVQERKIERVGDTKTTQINVRIITATHRNLEELISEGQFREDLYYRLNVIPITIPPLRERKEDIPILVEYFLKSFSQKLFRSPKRLSKDVNEILLHYHWAGNIRELQNVVHHFMQLEIGDLVTIKSLPVYLSDLYKSQVNKNALQQIPAVTSGRRKKHSDEKEQILKLLDQFGRDTTGKKKVAEQLNISLPTLYRRISKMKIK</sequence>
<dbReference type="Gene3D" id="3.40.50.300">
    <property type="entry name" value="P-loop containing nucleotide triphosphate hydrolases"/>
    <property type="match status" value="1"/>
</dbReference>
<dbReference type="RefSeq" id="WP_051488773.1">
    <property type="nucleotide sequence ID" value="NZ_APVL01000001.1"/>
</dbReference>
<dbReference type="CDD" id="cd00009">
    <property type="entry name" value="AAA"/>
    <property type="match status" value="1"/>
</dbReference>
<evidence type="ECO:0000313" key="5">
    <source>
        <dbReference type="Proteomes" id="UP000019270"/>
    </source>
</evidence>
<keyword evidence="1" id="KW-0547">Nucleotide-binding</keyword>
<dbReference type="Pfam" id="PF00158">
    <property type="entry name" value="Sigma54_activat"/>
    <property type="match status" value="1"/>
</dbReference>
<gene>
    <name evidence="4" type="ORF">PBF_00990</name>
</gene>
<dbReference type="InterPro" id="IPR025662">
    <property type="entry name" value="Sigma_54_int_dom_ATP-bd_1"/>
</dbReference>
<dbReference type="EMBL" id="APVL01000001">
    <property type="protein sequence ID" value="EWG12955.1"/>
    <property type="molecule type" value="Genomic_DNA"/>
</dbReference>
<reference evidence="4 5" key="2">
    <citation type="journal article" date="2016" name="Sci. Rep.">
        <title>A novel serine protease, Sep1, from Bacillus firmus DS-1 has nematicidal activity and degrades multiple intestinal-associated nematode proteins.</title>
        <authorList>
            <person name="Geng C."/>
            <person name="Nie X."/>
            <person name="Tang Z."/>
            <person name="Zhang Y."/>
            <person name="Lin J."/>
            <person name="Sun M."/>
            <person name="Peng D."/>
        </authorList>
    </citation>
    <scope>NUCLEOTIDE SEQUENCE [LARGE SCALE GENOMIC DNA]</scope>
    <source>
        <strain evidence="4 5">DS1</strain>
    </source>
</reference>
<evidence type="ECO:0000259" key="3">
    <source>
        <dbReference type="PROSITE" id="PS50045"/>
    </source>
</evidence>
<dbReference type="AlphaFoldDB" id="W7L025"/>
<dbReference type="eggNOG" id="COG3829">
    <property type="taxonomic scope" value="Bacteria"/>
</dbReference>
<dbReference type="PANTHER" id="PTHR32071:SF57">
    <property type="entry name" value="C4-DICARBOXYLATE TRANSPORT TRANSCRIPTIONAL REGULATORY PROTEIN DCTD"/>
    <property type="match status" value="1"/>
</dbReference>
<dbReference type="InterPro" id="IPR000014">
    <property type="entry name" value="PAS"/>
</dbReference>
<evidence type="ECO:0000256" key="1">
    <source>
        <dbReference type="ARBA" id="ARBA00022741"/>
    </source>
</evidence>
<comment type="caution">
    <text evidence="4">The sequence shown here is derived from an EMBL/GenBank/DDBJ whole genome shotgun (WGS) entry which is preliminary data.</text>
</comment>
<dbReference type="InterPro" id="IPR003593">
    <property type="entry name" value="AAA+_ATPase"/>
</dbReference>
<dbReference type="GO" id="GO:0005524">
    <property type="term" value="F:ATP binding"/>
    <property type="evidence" value="ECO:0007669"/>
    <property type="project" value="UniProtKB-KW"/>
</dbReference>
<proteinExistence type="predicted"/>
<name>W7L025_CYTFI</name>
<feature type="domain" description="Sigma-54 factor interaction" evidence="3">
    <location>
        <begin position="264"/>
        <end position="493"/>
    </location>
</feature>
<dbReference type="Gene3D" id="1.10.10.60">
    <property type="entry name" value="Homeodomain-like"/>
    <property type="match status" value="1"/>
</dbReference>
<protein>
    <submittedName>
        <fullName evidence="4">Sigma54 specific transcriptional regulator</fullName>
    </submittedName>
</protein>
<reference evidence="5" key="1">
    <citation type="submission" date="2013-03" db="EMBL/GenBank/DDBJ databases">
        <title>Draft genome sequence of Bacillus firmus DS1.</title>
        <authorList>
            <person name="Peng D."/>
            <person name="Zhu L."/>
            <person name="Sun M."/>
        </authorList>
    </citation>
    <scope>NUCLEOTIDE SEQUENCE [LARGE SCALE GENOMIC DNA]</scope>
    <source>
        <strain evidence="5">DS1</strain>
    </source>
</reference>
<dbReference type="InterPro" id="IPR058031">
    <property type="entry name" value="AAA_lid_NorR"/>
</dbReference>
<accession>W7L025</accession>
<dbReference type="InterPro" id="IPR035965">
    <property type="entry name" value="PAS-like_dom_sf"/>
</dbReference>
<dbReference type="PROSITE" id="PS00675">
    <property type="entry name" value="SIGMA54_INTERACT_1"/>
    <property type="match status" value="1"/>
</dbReference>
<dbReference type="FunFam" id="3.40.50.300:FF:000006">
    <property type="entry name" value="DNA-binding transcriptional regulator NtrC"/>
    <property type="match status" value="1"/>
</dbReference>
<dbReference type="Gene3D" id="3.30.450.20">
    <property type="entry name" value="PAS domain"/>
    <property type="match status" value="1"/>
</dbReference>
<dbReference type="PATRIC" id="fig|1307436.3.peg.220"/>
<dbReference type="SMART" id="SM00382">
    <property type="entry name" value="AAA"/>
    <property type="match status" value="1"/>
</dbReference>
<evidence type="ECO:0000256" key="2">
    <source>
        <dbReference type="ARBA" id="ARBA00022840"/>
    </source>
</evidence>
<dbReference type="Pfam" id="PF25601">
    <property type="entry name" value="AAA_lid_14"/>
    <property type="match status" value="1"/>
</dbReference>
<dbReference type="SUPFAM" id="SSF52540">
    <property type="entry name" value="P-loop containing nucleoside triphosphate hydrolases"/>
    <property type="match status" value="1"/>
</dbReference>
<dbReference type="InterPro" id="IPR027417">
    <property type="entry name" value="P-loop_NTPase"/>
</dbReference>
<dbReference type="CDD" id="cd00130">
    <property type="entry name" value="PAS"/>
    <property type="match status" value="1"/>
</dbReference>
<dbReference type="PROSITE" id="PS50045">
    <property type="entry name" value="SIGMA54_INTERACT_4"/>
    <property type="match status" value="1"/>
</dbReference>
<dbReference type="OrthoDB" id="9771372at2"/>
<dbReference type="GO" id="GO:0006355">
    <property type="term" value="P:regulation of DNA-templated transcription"/>
    <property type="evidence" value="ECO:0007669"/>
    <property type="project" value="InterPro"/>
</dbReference>
<dbReference type="SUPFAM" id="SSF55785">
    <property type="entry name" value="PYP-like sensor domain (PAS domain)"/>
    <property type="match status" value="1"/>
</dbReference>
<keyword evidence="2" id="KW-0067">ATP-binding</keyword>
<evidence type="ECO:0000313" key="4">
    <source>
        <dbReference type="EMBL" id="EWG12955.1"/>
    </source>
</evidence>
<dbReference type="PANTHER" id="PTHR32071">
    <property type="entry name" value="TRANSCRIPTIONAL REGULATORY PROTEIN"/>
    <property type="match status" value="1"/>
</dbReference>
<dbReference type="PROSITE" id="PS00676">
    <property type="entry name" value="SIGMA54_INTERACT_2"/>
    <property type="match status" value="1"/>
</dbReference>